<protein>
    <submittedName>
        <fullName evidence="1">Uncharacterized protein</fullName>
    </submittedName>
</protein>
<reference evidence="1 2" key="2">
    <citation type="journal article" date="2022" name="Mol. Ecol. Resour.">
        <title>The genomes of chicory, endive, great burdock and yacon provide insights into Asteraceae paleo-polyploidization history and plant inulin production.</title>
        <authorList>
            <person name="Fan W."/>
            <person name="Wang S."/>
            <person name="Wang H."/>
            <person name="Wang A."/>
            <person name="Jiang F."/>
            <person name="Liu H."/>
            <person name="Zhao H."/>
            <person name="Xu D."/>
            <person name="Zhang Y."/>
        </authorList>
    </citation>
    <scope>NUCLEOTIDE SEQUENCE [LARGE SCALE GENOMIC DNA]</scope>
    <source>
        <strain evidence="2">cv. Punajuju</strain>
        <tissue evidence="1">Leaves</tissue>
    </source>
</reference>
<reference evidence="2" key="1">
    <citation type="journal article" date="2022" name="Mol. Ecol. Resour.">
        <title>The genomes of chicory, endive, great burdock and yacon provide insights into Asteraceae palaeo-polyploidization history and plant inulin production.</title>
        <authorList>
            <person name="Fan W."/>
            <person name="Wang S."/>
            <person name="Wang H."/>
            <person name="Wang A."/>
            <person name="Jiang F."/>
            <person name="Liu H."/>
            <person name="Zhao H."/>
            <person name="Xu D."/>
            <person name="Zhang Y."/>
        </authorList>
    </citation>
    <scope>NUCLEOTIDE SEQUENCE [LARGE SCALE GENOMIC DNA]</scope>
    <source>
        <strain evidence="2">cv. Punajuju</strain>
    </source>
</reference>
<comment type="caution">
    <text evidence="1">The sequence shown here is derived from an EMBL/GenBank/DDBJ whole genome shotgun (WGS) entry which is preliminary data.</text>
</comment>
<organism evidence="1 2">
    <name type="scientific">Cichorium intybus</name>
    <name type="common">Chicory</name>
    <dbReference type="NCBI Taxonomy" id="13427"/>
    <lineage>
        <taxon>Eukaryota</taxon>
        <taxon>Viridiplantae</taxon>
        <taxon>Streptophyta</taxon>
        <taxon>Embryophyta</taxon>
        <taxon>Tracheophyta</taxon>
        <taxon>Spermatophyta</taxon>
        <taxon>Magnoliopsida</taxon>
        <taxon>eudicotyledons</taxon>
        <taxon>Gunneridae</taxon>
        <taxon>Pentapetalae</taxon>
        <taxon>asterids</taxon>
        <taxon>campanulids</taxon>
        <taxon>Asterales</taxon>
        <taxon>Asteraceae</taxon>
        <taxon>Cichorioideae</taxon>
        <taxon>Cichorieae</taxon>
        <taxon>Cichoriinae</taxon>
        <taxon>Cichorium</taxon>
    </lineage>
</organism>
<evidence type="ECO:0000313" key="2">
    <source>
        <dbReference type="Proteomes" id="UP001055811"/>
    </source>
</evidence>
<accession>A0ACB9CSS4</accession>
<name>A0ACB9CSS4_CICIN</name>
<dbReference type="Proteomes" id="UP001055811">
    <property type="component" value="Linkage Group LG05"/>
</dbReference>
<dbReference type="EMBL" id="CM042013">
    <property type="protein sequence ID" value="KAI3737364.1"/>
    <property type="molecule type" value="Genomic_DNA"/>
</dbReference>
<proteinExistence type="predicted"/>
<keyword evidence="2" id="KW-1185">Reference proteome</keyword>
<gene>
    <name evidence="1" type="ORF">L2E82_27363</name>
</gene>
<sequence length="92" mass="10375">MERESLFRLLISEPLEGIKLWRGGSLTMEAGGEGEGEGEEEEEEAIHLHLSPDQTNQDLQKVQIMLKKQHQISSVLELTTNRITTMLKASQT</sequence>
<evidence type="ECO:0000313" key="1">
    <source>
        <dbReference type="EMBL" id="KAI3737364.1"/>
    </source>
</evidence>